<reference evidence="1 2" key="1">
    <citation type="submission" date="2024-01" db="EMBL/GenBank/DDBJ databases">
        <title>The complete chloroplast genome sequence of Lithospermum erythrorhizon: insights into the phylogenetic relationship among Boraginaceae species and the maternal lineages of purple gromwells.</title>
        <authorList>
            <person name="Okada T."/>
            <person name="Watanabe K."/>
        </authorList>
    </citation>
    <scope>NUCLEOTIDE SEQUENCE [LARGE SCALE GENOMIC DNA]</scope>
</reference>
<dbReference type="PANTHER" id="PTHR31286">
    <property type="entry name" value="GLYCINE-RICH CELL WALL STRUCTURAL PROTEIN 1.8-LIKE"/>
    <property type="match status" value="1"/>
</dbReference>
<dbReference type="EMBL" id="BAABME010004150">
    <property type="protein sequence ID" value="GAA0161358.1"/>
    <property type="molecule type" value="Genomic_DNA"/>
</dbReference>
<keyword evidence="2" id="KW-1185">Reference proteome</keyword>
<name>A0AAV3QFN4_LITER</name>
<dbReference type="PANTHER" id="PTHR31286:SF167">
    <property type="entry name" value="OS09G0268800 PROTEIN"/>
    <property type="match status" value="1"/>
</dbReference>
<dbReference type="Proteomes" id="UP001454036">
    <property type="component" value="Unassembled WGS sequence"/>
</dbReference>
<evidence type="ECO:0000313" key="2">
    <source>
        <dbReference type="Proteomes" id="UP001454036"/>
    </source>
</evidence>
<accession>A0AAV3QFN4</accession>
<gene>
    <name evidence="1" type="ORF">LIER_17690</name>
</gene>
<comment type="caution">
    <text evidence="1">The sequence shown here is derived from an EMBL/GenBank/DDBJ whole genome shotgun (WGS) entry which is preliminary data.</text>
</comment>
<dbReference type="InterPro" id="IPR040256">
    <property type="entry name" value="At4g02000-like"/>
</dbReference>
<evidence type="ECO:0000313" key="1">
    <source>
        <dbReference type="EMBL" id="GAA0161358.1"/>
    </source>
</evidence>
<organism evidence="1 2">
    <name type="scientific">Lithospermum erythrorhizon</name>
    <name type="common">Purple gromwell</name>
    <name type="synonym">Lithospermum officinale var. erythrorhizon</name>
    <dbReference type="NCBI Taxonomy" id="34254"/>
    <lineage>
        <taxon>Eukaryota</taxon>
        <taxon>Viridiplantae</taxon>
        <taxon>Streptophyta</taxon>
        <taxon>Embryophyta</taxon>
        <taxon>Tracheophyta</taxon>
        <taxon>Spermatophyta</taxon>
        <taxon>Magnoliopsida</taxon>
        <taxon>eudicotyledons</taxon>
        <taxon>Gunneridae</taxon>
        <taxon>Pentapetalae</taxon>
        <taxon>asterids</taxon>
        <taxon>lamiids</taxon>
        <taxon>Boraginales</taxon>
        <taxon>Boraginaceae</taxon>
        <taxon>Boraginoideae</taxon>
        <taxon>Lithospermeae</taxon>
        <taxon>Lithospermum</taxon>
    </lineage>
</organism>
<dbReference type="AlphaFoldDB" id="A0AAV3QFN4"/>
<sequence>MDASIIRSMKLALSKAWNCQDIRISGPQGLYFPFVHSSSKKKRIMETGPWSFDNQLVIMKDWARGEDPLTIPFDNCIFWIQVRGLKPEFFTWEMANKLGEAFPRCEDVELRREKGGSRFFRIKSGVNVLQPLRRFLQFHVEEKVSVGYLDYERLPNLCLKYGLLGHLIRQCTQFGEGVDPHNWEKSWIIFRINDEPQDCLPRKLQVSQPKHYSLTQGIGEISKTDKVVIPITDEQNTATIKHCNVWSQQLLSWKGGSKSQLCYSFSRVNGEQSPPSVPPGFSKRINEEARNAELNQKEDLSDVNASMD</sequence>
<proteinExistence type="predicted"/>
<evidence type="ECO:0008006" key="3">
    <source>
        <dbReference type="Google" id="ProtNLM"/>
    </source>
</evidence>
<protein>
    <recommendedName>
        <fullName evidence="3">DUF4283 domain-containing protein</fullName>
    </recommendedName>
</protein>